<dbReference type="Gene3D" id="3.90.550.10">
    <property type="entry name" value="Spore Coat Polysaccharide Biosynthesis Protein SpsA, Chain A"/>
    <property type="match status" value="1"/>
</dbReference>
<dbReference type="AlphaFoldDB" id="A0A4R9BMC6"/>
<accession>A0A4R9BMC6</accession>
<dbReference type="PANTHER" id="PTHR43179">
    <property type="entry name" value="RHAMNOSYLTRANSFERASE WBBL"/>
    <property type="match status" value="1"/>
</dbReference>
<keyword evidence="3" id="KW-0328">Glycosyltransferase</keyword>
<proteinExistence type="inferred from homology"/>
<comment type="pathway">
    <text evidence="1">Cell wall biogenesis; cell wall polysaccharide biosynthesis.</text>
</comment>
<dbReference type="EMBL" id="SOHN01000016">
    <property type="protein sequence ID" value="TFD86123.1"/>
    <property type="molecule type" value="Genomic_DNA"/>
</dbReference>
<organism evidence="6 7">
    <name type="scientific">Cryobacterium serini</name>
    <dbReference type="NCBI Taxonomy" id="1259201"/>
    <lineage>
        <taxon>Bacteria</taxon>
        <taxon>Bacillati</taxon>
        <taxon>Actinomycetota</taxon>
        <taxon>Actinomycetes</taxon>
        <taxon>Micrococcales</taxon>
        <taxon>Microbacteriaceae</taxon>
        <taxon>Cryobacterium</taxon>
    </lineage>
</organism>
<feature type="domain" description="Glycosyltransferase 2-like" evidence="5">
    <location>
        <begin position="34"/>
        <end position="158"/>
    </location>
</feature>
<name>A0A4R9BMC6_9MICO</name>
<evidence type="ECO:0000256" key="2">
    <source>
        <dbReference type="ARBA" id="ARBA00006739"/>
    </source>
</evidence>
<evidence type="ECO:0000313" key="7">
    <source>
        <dbReference type="Proteomes" id="UP000297626"/>
    </source>
</evidence>
<evidence type="ECO:0000256" key="3">
    <source>
        <dbReference type="ARBA" id="ARBA00022676"/>
    </source>
</evidence>
<evidence type="ECO:0000313" key="6">
    <source>
        <dbReference type="EMBL" id="TFD86123.1"/>
    </source>
</evidence>
<dbReference type="Pfam" id="PF00535">
    <property type="entry name" value="Glycos_transf_2"/>
    <property type="match status" value="1"/>
</dbReference>
<keyword evidence="7" id="KW-1185">Reference proteome</keyword>
<keyword evidence="4 6" id="KW-0808">Transferase</keyword>
<reference evidence="6 7" key="1">
    <citation type="submission" date="2019-03" db="EMBL/GenBank/DDBJ databases">
        <title>Genomics of glacier-inhabiting Cryobacterium strains.</title>
        <authorList>
            <person name="Liu Q."/>
            <person name="Xin Y.-H."/>
        </authorList>
    </citation>
    <scope>NUCLEOTIDE SEQUENCE [LARGE SCALE GENOMIC DNA]</scope>
    <source>
        <strain evidence="6 7">Sr54</strain>
    </source>
</reference>
<comment type="caution">
    <text evidence="6">The sequence shown here is derived from an EMBL/GenBank/DDBJ whole genome shotgun (WGS) entry which is preliminary data.</text>
</comment>
<sequence>MCEEHFDVAVNARATEFQSGPHRSQAPAPVVDISIVIPCRNGAASIRAQVESIADQISTADFEILVADNGSTDRSAEEVRSIPLGSAQSIRVIDAGQRRGANFARNRGAEVAMGSLLVFCDADDRVGAGWLDAFWTAFNDGVELAGGTCNRFYPENKGLISARTGLIDGLNFLPWPTGANCAVSRTVFDNLRGFDETFIHGGDETEFFWRAQLRGYALMLVEGAEITYIQRPLGRPAFRQSLVYGRSHVSLYAKFHSYGMPRTPFRLVLASLTRMVFLFATSRPRSQRRSEALKQLGIQLGRLQQSAKLRIWFP</sequence>
<dbReference type="GO" id="GO:0016757">
    <property type="term" value="F:glycosyltransferase activity"/>
    <property type="evidence" value="ECO:0007669"/>
    <property type="project" value="UniProtKB-KW"/>
</dbReference>
<dbReference type="CDD" id="cd00761">
    <property type="entry name" value="Glyco_tranf_GTA_type"/>
    <property type="match status" value="1"/>
</dbReference>
<dbReference type="Proteomes" id="UP000297626">
    <property type="component" value="Unassembled WGS sequence"/>
</dbReference>
<dbReference type="InterPro" id="IPR029044">
    <property type="entry name" value="Nucleotide-diphossugar_trans"/>
</dbReference>
<evidence type="ECO:0000259" key="5">
    <source>
        <dbReference type="Pfam" id="PF00535"/>
    </source>
</evidence>
<evidence type="ECO:0000256" key="1">
    <source>
        <dbReference type="ARBA" id="ARBA00004776"/>
    </source>
</evidence>
<comment type="similarity">
    <text evidence="2">Belongs to the glycosyltransferase 2 family.</text>
</comment>
<gene>
    <name evidence="6" type="ORF">E3T51_13385</name>
</gene>
<protein>
    <submittedName>
        <fullName evidence="6">Glycosyltransferase family 2 protein</fullName>
    </submittedName>
</protein>
<evidence type="ECO:0000256" key="4">
    <source>
        <dbReference type="ARBA" id="ARBA00022679"/>
    </source>
</evidence>
<dbReference type="InterPro" id="IPR001173">
    <property type="entry name" value="Glyco_trans_2-like"/>
</dbReference>
<dbReference type="SUPFAM" id="SSF53448">
    <property type="entry name" value="Nucleotide-diphospho-sugar transferases"/>
    <property type="match status" value="1"/>
</dbReference>
<dbReference type="PANTHER" id="PTHR43179:SF12">
    <property type="entry name" value="GALACTOFURANOSYLTRANSFERASE GLFT2"/>
    <property type="match status" value="1"/>
</dbReference>